<accession>A0A1U8BE51</accession>
<keyword evidence="1" id="KW-0175">Coiled coil</keyword>
<dbReference type="KEGG" id="nnu:104612500"/>
<keyword evidence="3" id="KW-1185">Reference proteome</keyword>
<evidence type="ECO:0000256" key="2">
    <source>
        <dbReference type="SAM" id="MobiDB-lite"/>
    </source>
</evidence>
<evidence type="ECO:0000313" key="3">
    <source>
        <dbReference type="Proteomes" id="UP000189703"/>
    </source>
</evidence>
<dbReference type="OrthoDB" id="10255522at2759"/>
<sequence>MNPDISLERSKRVVITAEVVDWVELSPGQLGARAATHAMVVNTAVHALTFQFDKHLRRALAAEESSSAAHTELRAAWGKIHQLESDATTQKSFIEALLLEKEELARERIRLKAEVNRLRAGQEALKLEAESLKACQRASQLEVQGLKEAKGALEHEVEYLKADIKEKTEIFDEALGEAKVQAVIDYVKSSRFDDVMSQAYRRQFKLGRWWMRRAYLDLDVSAFTTYKITDDMARQTTEDLDSDDEGGNEEADTTDPANSPE</sequence>
<protein>
    <submittedName>
        <fullName evidence="4">Uncharacterized protein LOC104612500</fullName>
    </submittedName>
</protein>
<reference evidence="4" key="1">
    <citation type="submission" date="2025-08" db="UniProtKB">
        <authorList>
            <consortium name="RefSeq"/>
        </authorList>
    </citation>
    <scope>IDENTIFICATION</scope>
</reference>
<dbReference type="GeneID" id="104612500"/>
<evidence type="ECO:0000256" key="1">
    <source>
        <dbReference type="SAM" id="Coils"/>
    </source>
</evidence>
<feature type="coiled-coil region" evidence="1">
    <location>
        <begin position="94"/>
        <end position="121"/>
    </location>
</feature>
<organism evidence="3 4">
    <name type="scientific">Nelumbo nucifera</name>
    <name type="common">Sacred lotus</name>
    <dbReference type="NCBI Taxonomy" id="4432"/>
    <lineage>
        <taxon>Eukaryota</taxon>
        <taxon>Viridiplantae</taxon>
        <taxon>Streptophyta</taxon>
        <taxon>Embryophyta</taxon>
        <taxon>Tracheophyta</taxon>
        <taxon>Spermatophyta</taxon>
        <taxon>Magnoliopsida</taxon>
        <taxon>Proteales</taxon>
        <taxon>Nelumbonaceae</taxon>
        <taxon>Nelumbo</taxon>
    </lineage>
</organism>
<feature type="compositionally biased region" description="Acidic residues" evidence="2">
    <location>
        <begin position="238"/>
        <end position="253"/>
    </location>
</feature>
<evidence type="ECO:0000313" key="4">
    <source>
        <dbReference type="RefSeq" id="XP_010278238.1"/>
    </source>
</evidence>
<proteinExistence type="predicted"/>
<dbReference type="InParanoid" id="A0A1U8BE51"/>
<dbReference type="AlphaFoldDB" id="A0A1U8BE51"/>
<gene>
    <name evidence="4" type="primary">LOC104612500</name>
</gene>
<dbReference type="RefSeq" id="XP_010278238.1">
    <property type="nucleotide sequence ID" value="XM_010279936.2"/>
</dbReference>
<feature type="region of interest" description="Disordered" evidence="2">
    <location>
        <begin position="234"/>
        <end position="261"/>
    </location>
</feature>
<name>A0A1U8BE51_NELNU</name>
<dbReference type="Proteomes" id="UP000189703">
    <property type="component" value="Unplaced"/>
</dbReference>